<organism evidence="1 2">
    <name type="scientific">Octopus vulgaris</name>
    <name type="common">Common octopus</name>
    <dbReference type="NCBI Taxonomy" id="6645"/>
    <lineage>
        <taxon>Eukaryota</taxon>
        <taxon>Metazoa</taxon>
        <taxon>Spiralia</taxon>
        <taxon>Lophotrochozoa</taxon>
        <taxon>Mollusca</taxon>
        <taxon>Cephalopoda</taxon>
        <taxon>Coleoidea</taxon>
        <taxon>Octopodiformes</taxon>
        <taxon>Octopoda</taxon>
        <taxon>Incirrata</taxon>
        <taxon>Octopodidae</taxon>
        <taxon>Octopus</taxon>
    </lineage>
</organism>
<protein>
    <submittedName>
        <fullName evidence="1">Uncharacterized protein</fullName>
    </submittedName>
</protein>
<proteinExistence type="predicted"/>
<gene>
    <name evidence="1" type="ORF">OCTVUL_1B000992</name>
</gene>
<evidence type="ECO:0000313" key="2">
    <source>
        <dbReference type="Proteomes" id="UP001162480"/>
    </source>
</evidence>
<accession>A0AA36AJ45</accession>
<evidence type="ECO:0000313" key="1">
    <source>
        <dbReference type="EMBL" id="CAI9717039.1"/>
    </source>
</evidence>
<dbReference type="AlphaFoldDB" id="A0AA36AJ45"/>
<reference evidence="1" key="1">
    <citation type="submission" date="2023-08" db="EMBL/GenBank/DDBJ databases">
        <authorList>
            <person name="Alioto T."/>
            <person name="Alioto T."/>
            <person name="Gomez Garrido J."/>
        </authorList>
    </citation>
    <scope>NUCLEOTIDE SEQUENCE</scope>
</reference>
<dbReference type="EMBL" id="OX597815">
    <property type="protein sequence ID" value="CAI9717039.1"/>
    <property type="molecule type" value="Genomic_DNA"/>
</dbReference>
<keyword evidence="2" id="KW-1185">Reference proteome</keyword>
<dbReference type="Proteomes" id="UP001162480">
    <property type="component" value="Chromosome 2"/>
</dbReference>
<name>A0AA36AJ45_OCTVU</name>
<sequence>MKRSSRLTYSTSLVKEQSLKLNKTKRKPHVYSSKETKSKTNPLHFISSCSVVFDIQYFQRHEGKQKLDCKLFMSLVHKHLWSKRILLNRESKPTNRHGASWVNVFVLDRFFSIDYMLIDRFSTGLEDIKRRHKRDLSTVSDDIYCSKTRIRLQEFEKPQNQHKAEREFCENSLIFNQIYINSLTKSLTVLYIVHINSKRRYCDI</sequence>